<dbReference type="PANTHER" id="PTHR10543">
    <property type="entry name" value="BETA-CAROTENE DIOXYGENASE"/>
    <property type="match status" value="1"/>
</dbReference>
<dbReference type="Pfam" id="PF03055">
    <property type="entry name" value="RPE65"/>
    <property type="match status" value="2"/>
</dbReference>
<comment type="cofactor">
    <cofactor evidence="4">
        <name>Fe(2+)</name>
        <dbReference type="ChEBI" id="CHEBI:29033"/>
    </cofactor>
    <text evidence="4">Binds 1 Fe(2+) ion per subunit.</text>
</comment>
<keyword evidence="8" id="KW-1185">Reference proteome</keyword>
<comment type="caution">
    <text evidence="7">The sequence shown here is derived from an EMBL/GenBank/DDBJ whole genome shotgun (WGS) entry which is preliminary data.</text>
</comment>
<feature type="compositionally biased region" description="Gly residues" evidence="6">
    <location>
        <begin position="553"/>
        <end position="563"/>
    </location>
</feature>
<feature type="region of interest" description="Disordered" evidence="6">
    <location>
        <begin position="630"/>
        <end position="685"/>
    </location>
</feature>
<comment type="similarity">
    <text evidence="1 5">Belongs to the carotenoid oxygenase family.</text>
</comment>
<dbReference type="GO" id="GO:0003834">
    <property type="term" value="F:beta-carotene 15,15'-dioxygenase activity"/>
    <property type="evidence" value="ECO:0007669"/>
    <property type="project" value="TreeGrafter"/>
</dbReference>
<evidence type="ECO:0000256" key="6">
    <source>
        <dbReference type="SAM" id="MobiDB-lite"/>
    </source>
</evidence>
<gene>
    <name evidence="7" type="ORF">JOQ06_029488</name>
</gene>
<evidence type="ECO:0000256" key="2">
    <source>
        <dbReference type="ARBA" id="ARBA00022723"/>
    </source>
</evidence>
<evidence type="ECO:0000313" key="7">
    <source>
        <dbReference type="EMBL" id="KAJ4919937.1"/>
    </source>
</evidence>
<dbReference type="GO" id="GO:0016121">
    <property type="term" value="P:carotene catabolic process"/>
    <property type="evidence" value="ECO:0007669"/>
    <property type="project" value="TreeGrafter"/>
</dbReference>
<keyword evidence="3 4" id="KW-0408">Iron</keyword>
<sequence length="922" mass="96556">MEQIFGKNGSETPEPVKAQVTGELPPWLRGSLLRNGPGLFSVGESQYNHWFDGLSLIHSFTFSGGEVTYRSKFLKSDTYKRNIKADRIVVSEFGTMIYPDPCKNIFSRVFTHLSNVIPDFTDNNLINIIRYGQDYYASSEVNYMNQINPETLETVGRINYRDHIALNLATAHPHYDSEGNTYNMGTAMMSFGLPKYVIFKVPGDASDKQGGKPALRKVEQIASIPFRSTMFPSYYHSFGMTENYIVFVEQPFKLDIMKLATAYFRGVNWGSCLKFDKDDITLFHVVNKHTGKAVSTRFYADALVVFHHINAYESDGHVVFDLISYEDSKLYEMFYMKNLKRDAGSFMEENRSTCIPDVLRFILPLAVDKGQCVMGTGEGLHQGQCVMGTGEGLYQGQCVMGTGEGLYQGSVRDGDRGGSLSGSVCDGDRGGSPSGSVCDGDRGGSLSGSVCDGDRGGSLSGLGCDGDRGGSLSGSVRDGDRGGSLSGSVCDGDRGGSLSGSVCDGDRGGSLSGSVCDGDRGGSLSGSVCDGDRGGSLSGSVCDGDRGGSLSGLGCDGDRGGSLSGSVRDGDRGGSLSGSVRDGDRGGSLSGSVRDGDRGGSLSGSVCDGDRGGSLSGSGCDGDRGGSLSGSVCDEDRGGSPSGSVCDGDRGGSLSGSVCDGDRGGSLSGSVRDGDRGGSLSGSVCAGDRGGSLSGSVCDGDRGGSLSGSVRDGDRGVSLAGSVCDGDRGGSLSGSVCDGEGLYQGQCVLGTGEGLYQGQCVMGSVSIRGAPRGSNLVALEGETATAVMKEDGSVYCQPDFLFKGLELPGINYNFNGKKYRYFYASKMELSAHPSKIAKFDVVSRNLLEWHQENCFASEPVFVASPGAVEEDDGVILSSIISPDPNISPFMLVLDAKTFTEIARASIDANVHMDLHGLFVPAV</sequence>
<dbReference type="GO" id="GO:0010436">
    <property type="term" value="F:carotenoid dioxygenase activity"/>
    <property type="evidence" value="ECO:0007669"/>
    <property type="project" value="TreeGrafter"/>
</dbReference>
<dbReference type="GO" id="GO:0046872">
    <property type="term" value="F:metal ion binding"/>
    <property type="evidence" value="ECO:0007669"/>
    <property type="project" value="UniProtKB-KW"/>
</dbReference>
<evidence type="ECO:0000256" key="5">
    <source>
        <dbReference type="RuleBase" id="RU003799"/>
    </source>
</evidence>
<dbReference type="GO" id="GO:0042574">
    <property type="term" value="P:retinal metabolic process"/>
    <property type="evidence" value="ECO:0007669"/>
    <property type="project" value="TreeGrafter"/>
</dbReference>
<dbReference type="EMBL" id="JAPTMU010000238">
    <property type="protein sequence ID" value="KAJ4919937.1"/>
    <property type="molecule type" value="Genomic_DNA"/>
</dbReference>
<protein>
    <submittedName>
        <fullName evidence="7">Uncharacterized protein</fullName>
    </submittedName>
</protein>
<reference evidence="7" key="1">
    <citation type="submission" date="2022-11" db="EMBL/GenBank/DDBJ databases">
        <title>Chromosome-level genome of Pogonophryne albipinna.</title>
        <authorList>
            <person name="Jo E."/>
        </authorList>
    </citation>
    <scope>NUCLEOTIDE SEQUENCE</scope>
    <source>
        <strain evidence="7">SGF0006</strain>
        <tissue evidence="7">Muscle</tissue>
    </source>
</reference>
<feature type="region of interest" description="Disordered" evidence="6">
    <location>
        <begin position="462"/>
        <end position="493"/>
    </location>
</feature>
<dbReference type="Proteomes" id="UP001219934">
    <property type="component" value="Unassembled WGS sequence"/>
</dbReference>
<name>A0AAD6A811_9TELE</name>
<evidence type="ECO:0000256" key="1">
    <source>
        <dbReference type="ARBA" id="ARBA00006787"/>
    </source>
</evidence>
<organism evidence="7 8">
    <name type="scientific">Pogonophryne albipinna</name>
    <dbReference type="NCBI Taxonomy" id="1090488"/>
    <lineage>
        <taxon>Eukaryota</taxon>
        <taxon>Metazoa</taxon>
        <taxon>Chordata</taxon>
        <taxon>Craniata</taxon>
        <taxon>Vertebrata</taxon>
        <taxon>Euteleostomi</taxon>
        <taxon>Actinopterygii</taxon>
        <taxon>Neopterygii</taxon>
        <taxon>Teleostei</taxon>
        <taxon>Neoteleostei</taxon>
        <taxon>Acanthomorphata</taxon>
        <taxon>Eupercaria</taxon>
        <taxon>Perciformes</taxon>
        <taxon>Notothenioidei</taxon>
        <taxon>Pogonophryne</taxon>
    </lineage>
</organism>
<keyword evidence="2 4" id="KW-0479">Metal-binding</keyword>
<feature type="compositionally biased region" description="Gly residues" evidence="6">
    <location>
        <begin position="462"/>
        <end position="472"/>
    </location>
</feature>
<evidence type="ECO:0000256" key="4">
    <source>
        <dbReference type="PIRSR" id="PIRSR604294-1"/>
    </source>
</evidence>
<evidence type="ECO:0000313" key="8">
    <source>
        <dbReference type="Proteomes" id="UP001219934"/>
    </source>
</evidence>
<feature type="binding site" evidence="4">
    <location>
        <position position="236"/>
    </location>
    <ligand>
        <name>Fe cation</name>
        <dbReference type="ChEBI" id="CHEBI:24875"/>
        <note>catalytic</note>
    </ligand>
</feature>
<dbReference type="PANTHER" id="PTHR10543:SF86">
    <property type="entry name" value="BETA,BETA-CAROTENE 15,15'-MONOOXYGENASE"/>
    <property type="match status" value="1"/>
</dbReference>
<feature type="binding site" evidence="4">
    <location>
        <position position="915"/>
    </location>
    <ligand>
        <name>Fe cation</name>
        <dbReference type="ChEBI" id="CHEBI:24875"/>
        <note>catalytic</note>
    </ligand>
</feature>
<dbReference type="AlphaFoldDB" id="A0AAD6A811"/>
<dbReference type="InterPro" id="IPR004294">
    <property type="entry name" value="Carotenoid_Oase"/>
</dbReference>
<feature type="binding site" evidence="4">
    <location>
        <position position="172"/>
    </location>
    <ligand>
        <name>Fe cation</name>
        <dbReference type="ChEBI" id="CHEBI:24875"/>
        <note>catalytic</note>
    </ligand>
</feature>
<feature type="region of interest" description="Disordered" evidence="6">
    <location>
        <begin position="410"/>
        <end position="442"/>
    </location>
</feature>
<proteinExistence type="inferred from homology"/>
<accession>A0AAD6A811</accession>
<feature type="binding site" evidence="4">
    <location>
        <position position="307"/>
    </location>
    <ligand>
        <name>Fe cation</name>
        <dbReference type="ChEBI" id="CHEBI:24875"/>
        <note>catalytic</note>
    </ligand>
</feature>
<feature type="region of interest" description="Disordered" evidence="6">
    <location>
        <begin position="553"/>
        <end position="610"/>
    </location>
</feature>
<evidence type="ECO:0000256" key="3">
    <source>
        <dbReference type="ARBA" id="ARBA00023004"/>
    </source>
</evidence>